<dbReference type="Gene3D" id="3.30.310.210">
    <property type="match status" value="1"/>
</dbReference>
<proteinExistence type="predicted"/>
<reference evidence="6" key="1">
    <citation type="journal article" date="2016" name="Nature">
        <title>The genome of the seagrass Zostera marina reveals angiosperm adaptation to the sea.</title>
        <authorList>
            <person name="Olsen J.L."/>
            <person name="Rouze P."/>
            <person name="Verhelst B."/>
            <person name="Lin Y.-C."/>
            <person name="Bayer T."/>
            <person name="Collen J."/>
            <person name="Dattolo E."/>
            <person name="De Paoli E."/>
            <person name="Dittami S."/>
            <person name="Maumus F."/>
            <person name="Michel G."/>
            <person name="Kersting A."/>
            <person name="Lauritano C."/>
            <person name="Lohaus R."/>
            <person name="Toepel M."/>
            <person name="Tonon T."/>
            <person name="Vanneste K."/>
            <person name="Amirebrahimi M."/>
            <person name="Brakel J."/>
            <person name="Bostroem C."/>
            <person name="Chovatia M."/>
            <person name="Grimwood J."/>
            <person name="Jenkins J.W."/>
            <person name="Jueterbock A."/>
            <person name="Mraz A."/>
            <person name="Stam W.T."/>
            <person name="Tice H."/>
            <person name="Bornberg-Bauer E."/>
            <person name="Green P.J."/>
            <person name="Pearson G.A."/>
            <person name="Procaccini G."/>
            <person name="Duarte C.M."/>
            <person name="Schmutz J."/>
            <person name="Reusch T.B.H."/>
            <person name="Van de Peer Y."/>
        </authorList>
    </citation>
    <scope>NUCLEOTIDE SEQUENCE [LARGE SCALE GENOMIC DNA]</scope>
    <source>
        <strain evidence="6">cv. Finnish</strain>
    </source>
</reference>
<gene>
    <name evidence="5" type="ORF">ZOSMA_256G00120</name>
</gene>
<dbReference type="Pfam" id="PF00013">
    <property type="entry name" value="KH_1"/>
    <property type="match status" value="5"/>
</dbReference>
<dbReference type="STRING" id="29655.A0A0K9PFW8"/>
<keyword evidence="1" id="KW-0677">Repeat</keyword>
<dbReference type="PANTHER" id="PTHR10288">
    <property type="entry name" value="KH DOMAIN CONTAINING RNA BINDING PROTEIN"/>
    <property type="match status" value="1"/>
</dbReference>
<feature type="domain" description="K Homology" evidence="4">
    <location>
        <begin position="338"/>
        <end position="414"/>
    </location>
</feature>
<feature type="domain" description="K Homology" evidence="4">
    <location>
        <begin position="37"/>
        <end position="109"/>
    </location>
</feature>
<evidence type="ECO:0000256" key="2">
    <source>
        <dbReference type="PROSITE-ProRule" id="PRU00117"/>
    </source>
</evidence>
<dbReference type="SUPFAM" id="SSF54791">
    <property type="entry name" value="Eukaryotic type KH-domain (KH-domain type I)"/>
    <property type="match status" value="5"/>
</dbReference>
<feature type="domain" description="K Homology" evidence="4">
    <location>
        <begin position="187"/>
        <end position="262"/>
    </location>
</feature>
<feature type="domain" description="K Homology" evidence="4">
    <location>
        <begin position="613"/>
        <end position="683"/>
    </location>
</feature>
<dbReference type="EMBL" id="LFYR01000880">
    <property type="protein sequence ID" value="KMZ67856.1"/>
    <property type="molecule type" value="Genomic_DNA"/>
</dbReference>
<feature type="domain" description="K Homology" evidence="4">
    <location>
        <begin position="423"/>
        <end position="499"/>
    </location>
</feature>
<evidence type="ECO:0000313" key="5">
    <source>
        <dbReference type="EMBL" id="KMZ67856.1"/>
    </source>
</evidence>
<dbReference type="CDD" id="cd22460">
    <property type="entry name" value="KH-I_PEPPER_rpt2_like"/>
    <property type="match status" value="2"/>
</dbReference>
<dbReference type="GO" id="GO:0005737">
    <property type="term" value="C:cytoplasm"/>
    <property type="evidence" value="ECO:0000318"/>
    <property type="project" value="GO_Central"/>
</dbReference>
<organism evidence="5 6">
    <name type="scientific">Zostera marina</name>
    <name type="common">Eelgrass</name>
    <dbReference type="NCBI Taxonomy" id="29655"/>
    <lineage>
        <taxon>Eukaryota</taxon>
        <taxon>Viridiplantae</taxon>
        <taxon>Streptophyta</taxon>
        <taxon>Embryophyta</taxon>
        <taxon>Tracheophyta</taxon>
        <taxon>Spermatophyta</taxon>
        <taxon>Magnoliopsida</taxon>
        <taxon>Liliopsida</taxon>
        <taxon>Zosteraceae</taxon>
        <taxon>Zostera</taxon>
    </lineage>
</organism>
<evidence type="ECO:0000313" key="6">
    <source>
        <dbReference type="Proteomes" id="UP000036987"/>
    </source>
</evidence>
<comment type="caution">
    <text evidence="5">The sequence shown here is derived from an EMBL/GenBank/DDBJ whole genome shotgun (WGS) entry which is preliminary data.</text>
</comment>
<dbReference type="Proteomes" id="UP000036987">
    <property type="component" value="Unassembled WGS sequence"/>
</dbReference>
<name>A0A0K9PFW8_ZOSMR</name>
<dbReference type="SMART" id="SM00322">
    <property type="entry name" value="KH"/>
    <property type="match status" value="5"/>
</dbReference>
<keyword evidence="6" id="KW-1185">Reference proteome</keyword>
<dbReference type="Gene3D" id="3.30.1370.10">
    <property type="entry name" value="K Homology domain, type 1"/>
    <property type="match status" value="4"/>
</dbReference>
<evidence type="ECO:0000256" key="3">
    <source>
        <dbReference type="SAM" id="MobiDB-lite"/>
    </source>
</evidence>
<dbReference type="InterPro" id="IPR004088">
    <property type="entry name" value="KH_dom_type_1"/>
</dbReference>
<dbReference type="OrthoDB" id="442947at2759"/>
<accession>A0A0K9PFW8</accession>
<sequence length="689" mass="76302">MPPKRSHDRWLESNGRKKWSRTTYSDVKHNPLILPPGTVVFRVLCPASKSGGLIGKGGGVVNKIRKETGAKIKIEEPIPGCDERVVVITGFDNVRNKESDEAVYSDDVKEYNEIEDDNVNSGERENHEEDDENAKEKKISQSSQSVDHLPSAQKALLLIFDKIAEIVSVSEDFFGDDDDDEENKNSSNVTVRMLVESTQVGCLLGKGGSIIKQMAEESGAQIRILPNDKLPLCISEFNELVQITGQLDEARMALQAVSQQILENPPREYDPLLLRNHYDRSPTLFNPFPYEEAHRGEIHPLANLHLSGPPHLSRFHEPDLFRPPFSRYPEGNLPIPPEPFTYRFLCGNDKIGGLIGKGGSNIKKLQHETGCEIKLLEPFQGCEDRVVTVTGPVLPDNRFSPPQDCVLRVMDRIAFPDPDANDNAITFRVILSSNQTGCILGKGGSIITDMRRTTGAHIRILPKELIPDFVSENGDELIQVSGDPETVQDALIQITTRLKNHLFRDRFPSLDISGNPPFLEHLPPFRPFMGRREPSPPGIFPQMGPPFRKLDPAGGFHLRNDRDFAHGGERLPPQLWRTPGIGDAGPMTMHDLPGGPHRRIGGFPSGTQRNFITNTTVDVVVPQTVASSIYGNDGYALKQIRQISGADITINNPTSRTTETVIVISGTPDQTHAAQSLIQAFVLSDSRSP</sequence>
<dbReference type="InterPro" id="IPR004087">
    <property type="entry name" value="KH_dom"/>
</dbReference>
<dbReference type="GO" id="GO:0005634">
    <property type="term" value="C:nucleus"/>
    <property type="evidence" value="ECO:0000318"/>
    <property type="project" value="GO_Central"/>
</dbReference>
<dbReference type="CDD" id="cd22462">
    <property type="entry name" value="KH-I_HEN4_like_rpt5"/>
    <property type="match status" value="1"/>
</dbReference>
<feature type="region of interest" description="Disordered" evidence="3">
    <location>
        <begin position="112"/>
        <end position="146"/>
    </location>
</feature>
<dbReference type="GO" id="GO:0003729">
    <property type="term" value="F:mRNA binding"/>
    <property type="evidence" value="ECO:0000318"/>
    <property type="project" value="GO_Central"/>
</dbReference>
<evidence type="ECO:0000259" key="4">
    <source>
        <dbReference type="SMART" id="SM00322"/>
    </source>
</evidence>
<dbReference type="PROSITE" id="PS50084">
    <property type="entry name" value="KH_TYPE_1"/>
    <property type="match status" value="5"/>
</dbReference>
<protein>
    <submittedName>
        <fullName evidence="5">Putative Poly(RC)-binding protein</fullName>
    </submittedName>
</protein>
<dbReference type="AlphaFoldDB" id="A0A0K9PFW8"/>
<keyword evidence="2" id="KW-0694">RNA-binding</keyword>
<dbReference type="OMA" id="NHYFRDA"/>
<evidence type="ECO:0000256" key="1">
    <source>
        <dbReference type="ARBA" id="ARBA00022737"/>
    </source>
</evidence>
<dbReference type="InterPro" id="IPR036612">
    <property type="entry name" value="KH_dom_type_1_sf"/>
</dbReference>